<gene>
    <name evidence="7" type="primary">LOC107676653</name>
</gene>
<keyword evidence="1" id="KW-0677">Repeat</keyword>
<dbReference type="InterPro" id="IPR001806">
    <property type="entry name" value="Small_GTPase"/>
</dbReference>
<dbReference type="InterPro" id="IPR027417">
    <property type="entry name" value="P-loop_NTPase"/>
</dbReference>
<dbReference type="Gene3D" id="3.30.710.10">
    <property type="entry name" value="Potassium Channel Kv1.1, Chain A"/>
    <property type="match status" value="2"/>
</dbReference>
<evidence type="ECO:0000313" key="8">
    <source>
        <dbReference type="Proteomes" id="UP000472260"/>
    </source>
</evidence>
<dbReference type="CDD" id="cd01873">
    <property type="entry name" value="RhoBTB"/>
    <property type="match status" value="1"/>
</dbReference>
<dbReference type="InterPro" id="IPR011333">
    <property type="entry name" value="SKP1/BTB/POZ_sf"/>
</dbReference>
<dbReference type="GO" id="GO:0003924">
    <property type="term" value="F:GTPase activity"/>
    <property type="evidence" value="ECO:0007669"/>
    <property type="project" value="InterPro"/>
</dbReference>
<evidence type="ECO:0000313" key="7">
    <source>
        <dbReference type="Ensembl" id="ENSSANP00000021264.1"/>
    </source>
</evidence>
<feature type="compositionally biased region" description="Basic and acidic residues" evidence="5">
    <location>
        <begin position="306"/>
        <end position="329"/>
    </location>
</feature>
<evidence type="ECO:0000256" key="4">
    <source>
        <dbReference type="ARBA" id="ARBA00074748"/>
    </source>
</evidence>
<organism evidence="7 8">
    <name type="scientific">Sinocyclocheilus anshuiensis</name>
    <dbReference type="NCBI Taxonomy" id="1608454"/>
    <lineage>
        <taxon>Eukaryota</taxon>
        <taxon>Metazoa</taxon>
        <taxon>Chordata</taxon>
        <taxon>Craniata</taxon>
        <taxon>Vertebrata</taxon>
        <taxon>Euteleostomi</taxon>
        <taxon>Actinopterygii</taxon>
        <taxon>Neopterygii</taxon>
        <taxon>Teleostei</taxon>
        <taxon>Ostariophysi</taxon>
        <taxon>Cypriniformes</taxon>
        <taxon>Cyprinidae</taxon>
        <taxon>Cyprininae</taxon>
        <taxon>Sinocyclocheilus</taxon>
    </lineage>
</organism>
<protein>
    <recommendedName>
        <fullName evidence="4">Rho-related BTB domain-containing protein 1</fullName>
    </recommendedName>
</protein>
<keyword evidence="2" id="KW-0547">Nucleotide-binding</keyword>
<reference evidence="7" key="2">
    <citation type="submission" date="2025-09" db="UniProtKB">
        <authorList>
            <consortium name="Ensembl"/>
        </authorList>
    </citation>
    <scope>IDENTIFICATION</scope>
</reference>
<keyword evidence="3" id="KW-0342">GTP-binding</keyword>
<dbReference type="InterPro" id="IPR000210">
    <property type="entry name" value="BTB/POZ_dom"/>
</dbReference>
<evidence type="ECO:0000256" key="1">
    <source>
        <dbReference type="ARBA" id="ARBA00022737"/>
    </source>
</evidence>
<dbReference type="PROSITE" id="PS51421">
    <property type="entry name" value="RAS"/>
    <property type="match status" value="1"/>
</dbReference>
<evidence type="ECO:0000256" key="2">
    <source>
        <dbReference type="ARBA" id="ARBA00022741"/>
    </source>
</evidence>
<dbReference type="PROSITE" id="PS51420">
    <property type="entry name" value="RHO"/>
    <property type="match status" value="1"/>
</dbReference>
<dbReference type="GO" id="GO:0007264">
    <property type="term" value="P:small GTPase-mediated signal transduction"/>
    <property type="evidence" value="ECO:0007669"/>
    <property type="project" value="InterPro"/>
</dbReference>
<evidence type="ECO:0000256" key="5">
    <source>
        <dbReference type="SAM" id="MobiDB-lite"/>
    </source>
</evidence>
<dbReference type="Pfam" id="PF00071">
    <property type="entry name" value="Ras"/>
    <property type="match status" value="1"/>
</dbReference>
<dbReference type="PANTHER" id="PTHR24072">
    <property type="entry name" value="RHO FAMILY GTPASE"/>
    <property type="match status" value="1"/>
</dbReference>
<evidence type="ECO:0000256" key="3">
    <source>
        <dbReference type="ARBA" id="ARBA00023134"/>
    </source>
</evidence>
<dbReference type="FunFam" id="3.30.710.10:FF:000069">
    <property type="entry name" value="Rho related BTB domain containing 1"/>
    <property type="match status" value="1"/>
</dbReference>
<dbReference type="PRINTS" id="PR00449">
    <property type="entry name" value="RASTRNSFRMNG"/>
</dbReference>
<dbReference type="SUPFAM" id="SSF54695">
    <property type="entry name" value="POZ domain"/>
    <property type="match status" value="2"/>
</dbReference>
<dbReference type="InterPro" id="IPR003578">
    <property type="entry name" value="Small_GTPase_Rho"/>
</dbReference>
<dbReference type="SMART" id="SM00175">
    <property type="entry name" value="RAB"/>
    <property type="match status" value="1"/>
</dbReference>
<dbReference type="PROSITE" id="PS51419">
    <property type="entry name" value="RAB"/>
    <property type="match status" value="1"/>
</dbReference>
<dbReference type="Proteomes" id="UP000472260">
    <property type="component" value="Unassembled WGS sequence"/>
</dbReference>
<dbReference type="FunFam" id="3.40.50.300:FF:000177">
    <property type="entry name" value="Rho-related BTB domain-containing protein 2"/>
    <property type="match status" value="1"/>
</dbReference>
<dbReference type="Gene3D" id="3.40.50.300">
    <property type="entry name" value="P-loop containing nucleotide triphosphate hydrolases"/>
    <property type="match status" value="1"/>
</dbReference>
<dbReference type="Pfam" id="PF00651">
    <property type="entry name" value="BTB"/>
    <property type="match status" value="1"/>
</dbReference>
<feature type="region of interest" description="Disordered" evidence="5">
    <location>
        <begin position="302"/>
        <end position="334"/>
    </location>
</feature>
<dbReference type="AlphaFoldDB" id="A0A671LS86"/>
<keyword evidence="8" id="KW-1185">Reference proteome</keyword>
<sequence length="700" mass="79793">MINYERPNVETIKCVVVGDNAVGKTRLICARACNATLTQYQLLATHVPTVWAIDQYRVCQEVLERSRDVVDEVSVSLRLWDTFGDHHKDRRFAYGRSDVVVLCFSLANPNSLRHVRTMWFPEIKHFCPRTPIILVGCQLDLRYADLDAVNRARRPLAKTIKPTDILPPERGHEVAKELGIPYYETSIVAQFGVKDVFDNAIRAALISRRHLQFWKSHLKKVQRPLLQAPFLPPRPPRPMVGIPDPPPMDGEGPDSLFCQPLCADVLFLLQAGTTCVFAHKVYLATSCSKFYDLFTMDLGGSEEEEQSRRGAKEQAGRTKSLDIDKEGEGGTRGSNRLLMLQQGSLRTSQSDNALPASGQCSMGPLGAGRALLGWGRGFLGVYLETVDDPVTGRPRLMTVVSMDDLIQKGPFQAVLQYLYTGHLDETRGDLMQVATIAELLEVFDLRMMVANVLNRESFMNQEITKAFHVRRANRIKECLSKGTFADVVFRLDDRYLPAHKPLLISSCDWMAAMFRGFFMESYIEEVSIPKTTCACMRAVLEFLYCGVLTPCPELEPMDLIILANRLCLPRLVALTEQHAVEELLQLSVKGVDIDGHVLAYLEMAQFHNAKQLSAWCLHHICTNYNSVCRKFPKDMKTMSPENQKHFEKHRWPPVWFLKEEDRYLRSQKEREREEEILRKQHTKRGWFFWRHPSSSAPHIS</sequence>
<accession>A0A671LS86</accession>
<dbReference type="Ensembl" id="ENSSANT00000022664.1">
    <property type="protein sequence ID" value="ENSSANP00000021264.1"/>
    <property type="gene ID" value="ENSSANG00000010957.1"/>
</dbReference>
<dbReference type="CDD" id="cd18531">
    <property type="entry name" value="BACK_RHOBTB2"/>
    <property type="match status" value="1"/>
</dbReference>
<proteinExistence type="predicted"/>
<reference evidence="7" key="1">
    <citation type="submission" date="2025-08" db="UniProtKB">
        <authorList>
            <consortium name="Ensembl"/>
        </authorList>
    </citation>
    <scope>IDENTIFICATION</scope>
</reference>
<dbReference type="GO" id="GO:0005525">
    <property type="term" value="F:GTP binding"/>
    <property type="evidence" value="ECO:0007669"/>
    <property type="project" value="UniProtKB-KW"/>
</dbReference>
<dbReference type="GO" id="GO:0010008">
    <property type="term" value="C:endosome membrane"/>
    <property type="evidence" value="ECO:0007669"/>
    <property type="project" value="UniProtKB-ARBA"/>
</dbReference>
<dbReference type="FunFam" id="3.30.710.10:FF:000014">
    <property type="entry name" value="Rho-related BTB domain-containing protein 2 isoform 1"/>
    <property type="match status" value="1"/>
</dbReference>
<evidence type="ECO:0000259" key="6">
    <source>
        <dbReference type="PROSITE" id="PS50097"/>
    </source>
</evidence>
<dbReference type="SMART" id="SM00174">
    <property type="entry name" value="RHO"/>
    <property type="match status" value="1"/>
</dbReference>
<dbReference type="SUPFAM" id="SSF52540">
    <property type="entry name" value="P-loop containing nucleoside triphosphate hydrolases"/>
    <property type="match status" value="1"/>
</dbReference>
<dbReference type="SMART" id="SM00173">
    <property type="entry name" value="RAS"/>
    <property type="match status" value="1"/>
</dbReference>
<name>A0A671LS86_9TELE</name>
<dbReference type="PROSITE" id="PS50097">
    <property type="entry name" value="BTB"/>
    <property type="match status" value="1"/>
</dbReference>
<feature type="domain" description="BTB" evidence="6">
    <location>
        <begin position="485"/>
        <end position="552"/>
    </location>
</feature>
<dbReference type="SMART" id="SM00225">
    <property type="entry name" value="BTB"/>
    <property type="match status" value="2"/>
</dbReference>